<reference evidence="1 2" key="1">
    <citation type="journal article" date="2023" name="Arcadia Sci">
        <title>De novo assembly of a long-read Amblyomma americanum tick genome.</title>
        <authorList>
            <person name="Chou S."/>
            <person name="Poskanzer K.E."/>
            <person name="Rollins M."/>
            <person name="Thuy-Boun P.S."/>
        </authorList>
    </citation>
    <scope>NUCLEOTIDE SEQUENCE [LARGE SCALE GENOMIC DNA]</scope>
    <source>
        <strain evidence="1">F_SG_1</strain>
        <tissue evidence="1">Salivary glands</tissue>
    </source>
</reference>
<sequence>MKKRRHEHLCVPGGLRHKYVADVSWRHHGHHSRCYQGAVCGCSRIRLRLGNVEQSFQHWISKDVGEWRHHGFPSIPRDIPAVG</sequence>
<dbReference type="Proteomes" id="UP001321473">
    <property type="component" value="Unassembled WGS sequence"/>
</dbReference>
<gene>
    <name evidence="1" type="ORF">V5799_013598</name>
</gene>
<proteinExistence type="predicted"/>
<name>A0AAQ4E5F4_AMBAM</name>
<comment type="caution">
    <text evidence="1">The sequence shown here is derived from an EMBL/GenBank/DDBJ whole genome shotgun (WGS) entry which is preliminary data.</text>
</comment>
<protein>
    <submittedName>
        <fullName evidence="1">Uncharacterized protein</fullName>
    </submittedName>
</protein>
<dbReference type="EMBL" id="JARKHS020021867">
    <property type="protein sequence ID" value="KAK8769937.1"/>
    <property type="molecule type" value="Genomic_DNA"/>
</dbReference>
<keyword evidence="2" id="KW-1185">Reference proteome</keyword>
<evidence type="ECO:0000313" key="2">
    <source>
        <dbReference type="Proteomes" id="UP001321473"/>
    </source>
</evidence>
<dbReference type="AlphaFoldDB" id="A0AAQ4E5F4"/>
<accession>A0AAQ4E5F4</accession>
<evidence type="ECO:0000313" key="1">
    <source>
        <dbReference type="EMBL" id="KAK8769937.1"/>
    </source>
</evidence>
<organism evidence="1 2">
    <name type="scientific">Amblyomma americanum</name>
    <name type="common">Lone star tick</name>
    <dbReference type="NCBI Taxonomy" id="6943"/>
    <lineage>
        <taxon>Eukaryota</taxon>
        <taxon>Metazoa</taxon>
        <taxon>Ecdysozoa</taxon>
        <taxon>Arthropoda</taxon>
        <taxon>Chelicerata</taxon>
        <taxon>Arachnida</taxon>
        <taxon>Acari</taxon>
        <taxon>Parasitiformes</taxon>
        <taxon>Ixodida</taxon>
        <taxon>Ixodoidea</taxon>
        <taxon>Ixodidae</taxon>
        <taxon>Amblyomminae</taxon>
        <taxon>Amblyomma</taxon>
    </lineage>
</organism>